<gene>
    <name evidence="3" type="ORF">ACFQSB_00655</name>
</gene>
<evidence type="ECO:0000313" key="3">
    <source>
        <dbReference type="EMBL" id="MFC7380691.1"/>
    </source>
</evidence>
<dbReference type="Proteomes" id="UP001596496">
    <property type="component" value="Unassembled WGS sequence"/>
</dbReference>
<dbReference type="RefSeq" id="WP_380823721.1">
    <property type="nucleotide sequence ID" value="NZ_JBHTCG010000001.1"/>
</dbReference>
<name>A0ABW2NWT4_9ACTN</name>
<dbReference type="EMBL" id="JBHTCG010000001">
    <property type="protein sequence ID" value="MFC7380691.1"/>
    <property type="molecule type" value="Genomic_DNA"/>
</dbReference>
<feature type="chain" id="PRO_5047068945" description="YHYH domain-containing protein" evidence="2">
    <location>
        <begin position="25"/>
        <end position="101"/>
    </location>
</feature>
<reference evidence="4" key="1">
    <citation type="journal article" date="2019" name="Int. J. Syst. Evol. Microbiol.">
        <title>The Global Catalogue of Microorganisms (GCM) 10K type strain sequencing project: providing services to taxonomists for standard genome sequencing and annotation.</title>
        <authorList>
            <consortium name="The Broad Institute Genomics Platform"/>
            <consortium name="The Broad Institute Genome Sequencing Center for Infectious Disease"/>
            <person name="Wu L."/>
            <person name="Ma J."/>
        </authorList>
    </citation>
    <scope>NUCLEOTIDE SEQUENCE [LARGE SCALE GENOMIC DNA]</scope>
    <source>
        <strain evidence="4">CECT 7649</strain>
    </source>
</reference>
<feature type="compositionally biased region" description="Basic residues" evidence="1">
    <location>
        <begin position="69"/>
        <end position="88"/>
    </location>
</feature>
<evidence type="ECO:0000256" key="1">
    <source>
        <dbReference type="SAM" id="MobiDB-lite"/>
    </source>
</evidence>
<proteinExistence type="predicted"/>
<evidence type="ECO:0008006" key="5">
    <source>
        <dbReference type="Google" id="ProtNLM"/>
    </source>
</evidence>
<evidence type="ECO:0000313" key="4">
    <source>
        <dbReference type="Proteomes" id="UP001596496"/>
    </source>
</evidence>
<feature type="signal peptide" evidence="2">
    <location>
        <begin position="1"/>
        <end position="24"/>
    </location>
</feature>
<feature type="region of interest" description="Disordered" evidence="1">
    <location>
        <begin position="69"/>
        <end position="101"/>
    </location>
</feature>
<protein>
    <recommendedName>
        <fullName evidence="5">YHYH domain-containing protein</fullName>
    </recommendedName>
</protein>
<organism evidence="3 4">
    <name type="scientific">Sphaerisporangium rhizosphaerae</name>
    <dbReference type="NCBI Taxonomy" id="2269375"/>
    <lineage>
        <taxon>Bacteria</taxon>
        <taxon>Bacillati</taxon>
        <taxon>Actinomycetota</taxon>
        <taxon>Actinomycetes</taxon>
        <taxon>Streptosporangiales</taxon>
        <taxon>Streptosporangiaceae</taxon>
        <taxon>Sphaerisporangium</taxon>
    </lineage>
</organism>
<sequence length="101" mass="10594">MLKTALAAASLAAFGLAIPAAALARSGGPDAMTAAAGSPAHPCPQAPYGRYANGCYYGQPQGVHHWHHGGHHHWHHGHPYGHHHRHPGHPYPSGPGYTPRG</sequence>
<comment type="caution">
    <text evidence="3">The sequence shown here is derived from an EMBL/GenBank/DDBJ whole genome shotgun (WGS) entry which is preliminary data.</text>
</comment>
<evidence type="ECO:0000256" key="2">
    <source>
        <dbReference type="SAM" id="SignalP"/>
    </source>
</evidence>
<keyword evidence="4" id="KW-1185">Reference proteome</keyword>
<keyword evidence="2" id="KW-0732">Signal</keyword>
<accession>A0ABW2NWT4</accession>